<organism evidence="3 4">
    <name type="scientific">Thermococcus celericrescens</name>
    <dbReference type="NCBI Taxonomy" id="227598"/>
    <lineage>
        <taxon>Archaea</taxon>
        <taxon>Methanobacteriati</taxon>
        <taxon>Methanobacteriota</taxon>
        <taxon>Thermococci</taxon>
        <taxon>Thermococcales</taxon>
        <taxon>Thermococcaceae</taxon>
        <taxon>Thermococcus</taxon>
    </lineage>
</organism>
<dbReference type="PROSITE" id="PS00893">
    <property type="entry name" value="NUDIX_BOX"/>
    <property type="match status" value="1"/>
</dbReference>
<dbReference type="InterPro" id="IPR020476">
    <property type="entry name" value="Nudix_hydrolase"/>
</dbReference>
<gene>
    <name evidence="3" type="ORF">APY94_05855</name>
</gene>
<dbReference type="AlphaFoldDB" id="A0A117ITN9"/>
<dbReference type="PANTHER" id="PTHR43736">
    <property type="entry name" value="ADP-RIBOSE PYROPHOSPHATASE"/>
    <property type="match status" value="1"/>
</dbReference>
<dbReference type="RefSeq" id="WP_058938743.1">
    <property type="nucleotide sequence ID" value="NZ_LLYW01000019.1"/>
</dbReference>
<sequence>MDRYVLLVKAPRGYDITPVREELREFLSRTHPELKVEAHRCIGLTADIVILYGDGVVLIKRKHEPFKDSFALPGGFVEYGETVEEAALREAREETGLDVRLIKLVGVYSDPNRDPRGHTVTTAFLAIGTGKLKAGDDAKEVHVVPVDEALKLPLAFDHAKILRDALSLR</sequence>
<accession>A0A117ITN9</accession>
<dbReference type="STRING" id="227598.APY94_05855"/>
<dbReference type="Proteomes" id="UP000053462">
    <property type="component" value="Unassembled WGS sequence"/>
</dbReference>
<dbReference type="EMBL" id="LLYW01000019">
    <property type="protein sequence ID" value="KUH33488.1"/>
    <property type="molecule type" value="Genomic_DNA"/>
</dbReference>
<reference evidence="3 4" key="1">
    <citation type="submission" date="2015-10" db="EMBL/GenBank/DDBJ databases">
        <title>Draft genome sequence of Thermococcus celericrescens strain DSM 17994.</title>
        <authorList>
            <person name="Hong S.-J."/>
            <person name="Park C.-E."/>
            <person name="Shin J.-H."/>
        </authorList>
    </citation>
    <scope>NUCLEOTIDE SEQUENCE [LARGE SCALE GENOMIC DNA]</scope>
    <source>
        <strain evidence="3 4">DSM 17994</strain>
    </source>
</reference>
<protein>
    <submittedName>
        <fullName evidence="3">NUDIX hydrolase</fullName>
    </submittedName>
</protein>
<dbReference type="PROSITE" id="PS51462">
    <property type="entry name" value="NUDIX"/>
    <property type="match status" value="1"/>
</dbReference>
<evidence type="ECO:0000313" key="3">
    <source>
        <dbReference type="EMBL" id="KUH33488.1"/>
    </source>
</evidence>
<keyword evidence="1 3" id="KW-0378">Hydrolase</keyword>
<feature type="domain" description="Nudix hydrolase" evidence="2">
    <location>
        <begin position="41"/>
        <end position="166"/>
    </location>
</feature>
<dbReference type="PANTHER" id="PTHR43736:SF1">
    <property type="entry name" value="DIHYDRONEOPTERIN TRIPHOSPHATE DIPHOSPHATASE"/>
    <property type="match status" value="1"/>
</dbReference>
<dbReference type="SUPFAM" id="SSF55811">
    <property type="entry name" value="Nudix"/>
    <property type="match status" value="1"/>
</dbReference>
<evidence type="ECO:0000256" key="1">
    <source>
        <dbReference type="ARBA" id="ARBA00022801"/>
    </source>
</evidence>
<name>A0A117ITN9_9EURY</name>
<dbReference type="InterPro" id="IPR000086">
    <property type="entry name" value="NUDIX_hydrolase_dom"/>
</dbReference>
<evidence type="ECO:0000259" key="2">
    <source>
        <dbReference type="PROSITE" id="PS51462"/>
    </source>
</evidence>
<proteinExistence type="predicted"/>
<comment type="caution">
    <text evidence="3">The sequence shown here is derived from an EMBL/GenBank/DDBJ whole genome shotgun (WGS) entry which is preliminary data.</text>
</comment>
<dbReference type="CDD" id="cd18873">
    <property type="entry name" value="NUDIX_NadM_like"/>
    <property type="match status" value="1"/>
</dbReference>
<dbReference type="Gene3D" id="3.90.79.10">
    <property type="entry name" value="Nucleoside Triphosphate Pyrophosphohydrolase"/>
    <property type="match status" value="1"/>
</dbReference>
<dbReference type="OrthoDB" id="40462at2157"/>
<dbReference type="InterPro" id="IPR020084">
    <property type="entry name" value="NUDIX_hydrolase_CS"/>
</dbReference>
<keyword evidence="4" id="KW-1185">Reference proteome</keyword>
<dbReference type="Pfam" id="PF00293">
    <property type="entry name" value="NUDIX"/>
    <property type="match status" value="1"/>
</dbReference>
<dbReference type="GO" id="GO:0016787">
    <property type="term" value="F:hydrolase activity"/>
    <property type="evidence" value="ECO:0007669"/>
    <property type="project" value="UniProtKB-KW"/>
</dbReference>
<dbReference type="InterPro" id="IPR015797">
    <property type="entry name" value="NUDIX_hydrolase-like_dom_sf"/>
</dbReference>
<evidence type="ECO:0000313" key="4">
    <source>
        <dbReference type="Proteomes" id="UP000053462"/>
    </source>
</evidence>
<dbReference type="PRINTS" id="PR00502">
    <property type="entry name" value="NUDIXFAMILY"/>
</dbReference>